<dbReference type="AlphaFoldDB" id="A0A344UXR7"/>
<feature type="domain" description="Xylose isomerase-like TIM barrel" evidence="1">
    <location>
        <begin position="41"/>
        <end position="270"/>
    </location>
</feature>
<reference evidence="2 3" key="1">
    <citation type="submission" date="2017-12" db="EMBL/GenBank/DDBJ databases">
        <title>The whole genome sequence of the Acidipropionibacterium virtanenii sp. nov. type strain JS278.</title>
        <authorList>
            <person name="Laine P."/>
            <person name="Deptula P."/>
            <person name="Varmanen P."/>
            <person name="Auvinen P."/>
        </authorList>
    </citation>
    <scope>NUCLEOTIDE SEQUENCE [LARGE SCALE GENOMIC DNA]</scope>
    <source>
        <strain evidence="2 3">JS278</strain>
    </source>
</reference>
<dbReference type="EC" id="4.2.1.44" evidence="2"/>
<accession>A0A344UXR7</accession>
<dbReference type="KEGG" id="acij:JS278_02931"/>
<dbReference type="GO" id="GO:0050114">
    <property type="term" value="F:myo-inosose-2 dehydratase activity"/>
    <property type="evidence" value="ECO:0007669"/>
    <property type="project" value="UniProtKB-EC"/>
</dbReference>
<dbReference type="PANTHER" id="PTHR12110:SF41">
    <property type="entry name" value="INOSOSE DEHYDRATASE"/>
    <property type="match status" value="1"/>
</dbReference>
<gene>
    <name evidence="2" type="primary">iolE_1</name>
    <name evidence="2" type="ORF">JS278_02931</name>
</gene>
<evidence type="ECO:0000313" key="2">
    <source>
        <dbReference type="EMBL" id="AXE40065.1"/>
    </source>
</evidence>
<dbReference type="InterPro" id="IPR013022">
    <property type="entry name" value="Xyl_isomerase-like_TIM-brl"/>
</dbReference>
<dbReference type="SUPFAM" id="SSF51658">
    <property type="entry name" value="Xylose isomerase-like"/>
    <property type="match status" value="1"/>
</dbReference>
<dbReference type="EMBL" id="CP025198">
    <property type="protein sequence ID" value="AXE40065.1"/>
    <property type="molecule type" value="Genomic_DNA"/>
</dbReference>
<dbReference type="RefSeq" id="WP_114045832.1">
    <property type="nucleotide sequence ID" value="NZ_CP025198.1"/>
</dbReference>
<keyword evidence="3" id="KW-1185">Reference proteome</keyword>
<dbReference type="Proteomes" id="UP000251995">
    <property type="component" value="Chromosome"/>
</dbReference>
<sequence length="308" mass="33402">MSKANSTDPKYAKLSVGVACDSWGVWFPDDDKQLPPLTVLDQMAESGFVNIETGPYGFFPTDPDILRKETKARGLTVVAGTQGGPLHHREDWDSTIGDIRAVAGTVSPLGAKHLVYLPTPFIDYKTSEQIEPDTIADDAWKVYMEGLNKVGAILRDDYGMTLGVHPHGNTYIQTEEEITRMLADTDPSVVSLCLDTGHVVYSGGDPIRVIADHASRISFVHIKAMDQDVLAETNRNNWSFGEAVAHGVSVTPPKGQPDMVALIDALAGLDKELNVVVEQDLYPVDPAFPLPNAIATREYLAGCNLGSL</sequence>
<proteinExistence type="predicted"/>
<keyword evidence="2" id="KW-0456">Lyase</keyword>
<dbReference type="InterPro" id="IPR036237">
    <property type="entry name" value="Xyl_isomerase-like_sf"/>
</dbReference>
<evidence type="ECO:0000313" key="3">
    <source>
        <dbReference type="Proteomes" id="UP000251995"/>
    </source>
</evidence>
<name>A0A344UXR7_9ACTN</name>
<dbReference type="InterPro" id="IPR050312">
    <property type="entry name" value="IolE/XylAMocC-like"/>
</dbReference>
<dbReference type="PANTHER" id="PTHR12110">
    <property type="entry name" value="HYDROXYPYRUVATE ISOMERASE"/>
    <property type="match status" value="1"/>
</dbReference>
<organism evidence="2 3">
    <name type="scientific">Acidipropionibacterium virtanenii</name>
    <dbReference type="NCBI Taxonomy" id="2057246"/>
    <lineage>
        <taxon>Bacteria</taxon>
        <taxon>Bacillati</taxon>
        <taxon>Actinomycetota</taxon>
        <taxon>Actinomycetes</taxon>
        <taxon>Propionibacteriales</taxon>
        <taxon>Propionibacteriaceae</taxon>
        <taxon>Acidipropionibacterium</taxon>
    </lineage>
</organism>
<protein>
    <submittedName>
        <fullName evidence="2">Inosose dehydratase</fullName>
        <ecNumber evidence="2">4.2.1.44</ecNumber>
    </submittedName>
</protein>
<dbReference type="Pfam" id="PF01261">
    <property type="entry name" value="AP_endonuc_2"/>
    <property type="match status" value="1"/>
</dbReference>
<evidence type="ECO:0000259" key="1">
    <source>
        <dbReference type="Pfam" id="PF01261"/>
    </source>
</evidence>
<dbReference type="OrthoDB" id="104997at2"/>
<dbReference type="Gene3D" id="3.20.20.150">
    <property type="entry name" value="Divalent-metal-dependent TIM barrel enzymes"/>
    <property type="match status" value="1"/>
</dbReference>